<accession>A0A4R9AZ48</accession>
<dbReference type="SUPFAM" id="SSF53850">
    <property type="entry name" value="Periplasmic binding protein-like II"/>
    <property type="match status" value="1"/>
</dbReference>
<evidence type="ECO:0000256" key="2">
    <source>
        <dbReference type="ARBA" id="ARBA00010742"/>
    </source>
</evidence>
<evidence type="ECO:0000313" key="7">
    <source>
        <dbReference type="Proteomes" id="UP000297983"/>
    </source>
</evidence>
<evidence type="ECO:0000259" key="5">
    <source>
        <dbReference type="Pfam" id="PF09084"/>
    </source>
</evidence>
<dbReference type="GO" id="GO:0042597">
    <property type="term" value="C:periplasmic space"/>
    <property type="evidence" value="ECO:0007669"/>
    <property type="project" value="UniProtKB-SubCell"/>
</dbReference>
<gene>
    <name evidence="6" type="ORF">E3T50_03080</name>
</gene>
<dbReference type="AlphaFoldDB" id="A0A4R9AZ48"/>
<dbReference type="GO" id="GO:0042918">
    <property type="term" value="P:alkanesulfonate transmembrane transport"/>
    <property type="evidence" value="ECO:0007669"/>
    <property type="project" value="TreeGrafter"/>
</dbReference>
<protein>
    <submittedName>
        <fullName evidence="6">ABC transporter substrate-binding protein</fullName>
    </submittedName>
</protein>
<keyword evidence="7" id="KW-1185">Reference proteome</keyword>
<keyword evidence="3 4" id="KW-0732">Signal</keyword>
<proteinExistence type="inferred from homology"/>
<comment type="similarity">
    <text evidence="2">Belongs to the bacterial solute-binding protein SsuA/TauA family.</text>
</comment>
<evidence type="ECO:0000313" key="6">
    <source>
        <dbReference type="EMBL" id="TFD73245.1"/>
    </source>
</evidence>
<comment type="caution">
    <text evidence="6">The sequence shown here is derived from an EMBL/GenBank/DDBJ whole genome shotgun (WGS) entry which is preliminary data.</text>
</comment>
<feature type="signal peptide" evidence="4">
    <location>
        <begin position="1"/>
        <end position="31"/>
    </location>
</feature>
<evidence type="ECO:0000256" key="1">
    <source>
        <dbReference type="ARBA" id="ARBA00004418"/>
    </source>
</evidence>
<name>A0A4R9AZ48_9MICO</name>
<evidence type="ECO:0000256" key="4">
    <source>
        <dbReference type="SAM" id="SignalP"/>
    </source>
</evidence>
<dbReference type="EMBL" id="SOHL01000004">
    <property type="protein sequence ID" value="TFD73245.1"/>
    <property type="molecule type" value="Genomic_DNA"/>
</dbReference>
<dbReference type="PANTHER" id="PTHR30024">
    <property type="entry name" value="ALIPHATIC SULFONATES-BINDING PROTEIN-RELATED"/>
    <property type="match status" value="1"/>
</dbReference>
<dbReference type="Pfam" id="PF09084">
    <property type="entry name" value="NMT1"/>
    <property type="match status" value="1"/>
</dbReference>
<comment type="subcellular location">
    <subcellularLocation>
        <location evidence="1">Periplasm</location>
    </subcellularLocation>
</comment>
<dbReference type="Proteomes" id="UP000297983">
    <property type="component" value="Unassembled WGS sequence"/>
</dbReference>
<dbReference type="RefSeq" id="WP_134550536.1">
    <property type="nucleotide sequence ID" value="NZ_SOHL01000004.1"/>
</dbReference>
<organism evidence="6 7">
    <name type="scientific">Cryobacterium gelidum</name>
    <dbReference type="NCBI Taxonomy" id="1259164"/>
    <lineage>
        <taxon>Bacteria</taxon>
        <taxon>Bacillati</taxon>
        <taxon>Actinomycetota</taxon>
        <taxon>Actinomycetes</taxon>
        <taxon>Micrococcales</taxon>
        <taxon>Microbacteriaceae</taxon>
        <taxon>Cryobacterium</taxon>
    </lineage>
</organism>
<reference evidence="6 7" key="1">
    <citation type="submission" date="2019-03" db="EMBL/GenBank/DDBJ databases">
        <title>Genomics of glacier-inhabiting Cryobacterium strains.</title>
        <authorList>
            <person name="Liu Q."/>
            <person name="Xin Y.-H."/>
        </authorList>
    </citation>
    <scope>NUCLEOTIDE SEQUENCE [LARGE SCALE GENOMIC DNA]</scope>
    <source>
        <strain evidence="6 7">Hz16</strain>
    </source>
</reference>
<feature type="domain" description="SsuA/THI5-like" evidence="5">
    <location>
        <begin position="63"/>
        <end position="280"/>
    </location>
</feature>
<evidence type="ECO:0000256" key="3">
    <source>
        <dbReference type="ARBA" id="ARBA00022729"/>
    </source>
</evidence>
<dbReference type="Gene3D" id="3.40.190.10">
    <property type="entry name" value="Periplasmic binding protein-like II"/>
    <property type="match status" value="2"/>
</dbReference>
<feature type="chain" id="PRO_5038970495" evidence="4">
    <location>
        <begin position="32"/>
        <end position="356"/>
    </location>
</feature>
<dbReference type="PANTHER" id="PTHR30024:SF47">
    <property type="entry name" value="TAURINE-BINDING PERIPLASMIC PROTEIN"/>
    <property type="match status" value="1"/>
</dbReference>
<dbReference type="InterPro" id="IPR015168">
    <property type="entry name" value="SsuA/THI5"/>
</dbReference>
<dbReference type="PROSITE" id="PS51257">
    <property type="entry name" value="PROKAR_LIPOPROTEIN"/>
    <property type="match status" value="1"/>
</dbReference>
<sequence>MLIFRQKENIVSLRKKITVAAAALLTATLLAGCSSNANGGADTAATPKVTIGIGGQTLLTYLPTTLAEQLGYYEEEGLDVDLQDLQGGSKALTALLGGSVNVVSGYYEHTIQMQAKNQSITSFVQMGKSPAIALVVAPGSTSKIKSLDDLIGKSVGVTAPGSSTHTMLRFLLEEAGLNPDGVSVVAMGAGASAVAAMESGGVVAGVMLEPDVSVLAERTGAETVSLADLRSPAGVEEHYDTDMWPSSSFYAQSDWLAKNPETAQKLANVLTKTLAYIAEHTGAEIAAEMPETFSGGDLERYAALIEELKPQLTEDGRNSEAGAEAVLDTQRIANPEVGDAEIDLAATYTNEFVGGK</sequence>